<keyword evidence="3" id="KW-1185">Reference proteome</keyword>
<keyword evidence="1" id="KW-0472">Membrane</keyword>
<organism evidence="2 3">
    <name type="scientific">Aeromicrobium phragmitis</name>
    <dbReference type="NCBI Taxonomy" id="2478914"/>
    <lineage>
        <taxon>Bacteria</taxon>
        <taxon>Bacillati</taxon>
        <taxon>Actinomycetota</taxon>
        <taxon>Actinomycetes</taxon>
        <taxon>Propionibacteriales</taxon>
        <taxon>Nocardioidaceae</taxon>
        <taxon>Aeromicrobium</taxon>
    </lineage>
</organism>
<dbReference type="RefSeq" id="WP_121793279.1">
    <property type="nucleotide sequence ID" value="NZ_RDBF01000002.1"/>
</dbReference>
<dbReference type="Proteomes" id="UP000282515">
    <property type="component" value="Unassembled WGS sequence"/>
</dbReference>
<feature type="transmembrane region" description="Helical" evidence="1">
    <location>
        <begin position="74"/>
        <end position="92"/>
    </location>
</feature>
<feature type="transmembrane region" description="Helical" evidence="1">
    <location>
        <begin position="159"/>
        <end position="181"/>
    </location>
</feature>
<sequence>MSTSTPIAIDTDRPGVPFGRLSKVEIRKMLDTRAGRWLLIVTGLLLALTMGIILLVIGLNEDLTIGAKGFSDAMVIPLSILLPVFAITTVTGEWGQRTHLVSFTLEPRRLRVVAAKLVAVLALALATIVVALIFGALGNLLAASVGGYDPIWNLDVSDLLWTIGLQLAFFAMAFALAMLFLSTPVAVVVFYAVALILPQMVYSILYGVFDWARDLIPWVDMNYAAVPLMTGQGMMGESVDVGALEWVRFVVTLVLWIAVPAAVGLRRIARSEVK</sequence>
<feature type="transmembrane region" description="Helical" evidence="1">
    <location>
        <begin position="188"/>
        <end position="209"/>
    </location>
</feature>
<reference evidence="2 3" key="1">
    <citation type="submission" date="2018-10" db="EMBL/GenBank/DDBJ databases">
        <title>Aeromicrobium sp. 9W16Y-2 whole genome shotgun sequence.</title>
        <authorList>
            <person name="Li F."/>
        </authorList>
    </citation>
    <scope>NUCLEOTIDE SEQUENCE [LARGE SCALE GENOMIC DNA]</scope>
    <source>
        <strain evidence="2 3">9W16Y-2</strain>
    </source>
</reference>
<protein>
    <submittedName>
        <fullName evidence="2">ABC transporter permease</fullName>
    </submittedName>
</protein>
<name>A0A3L8PR92_9ACTN</name>
<dbReference type="AlphaFoldDB" id="A0A3L8PR92"/>
<evidence type="ECO:0000256" key="1">
    <source>
        <dbReference type="SAM" id="Phobius"/>
    </source>
</evidence>
<accession>A0A3L8PR92</accession>
<dbReference type="EMBL" id="RDBF01000002">
    <property type="protein sequence ID" value="RLV56978.1"/>
    <property type="molecule type" value="Genomic_DNA"/>
</dbReference>
<dbReference type="OrthoDB" id="3822725at2"/>
<comment type="caution">
    <text evidence="2">The sequence shown here is derived from an EMBL/GenBank/DDBJ whole genome shotgun (WGS) entry which is preliminary data.</text>
</comment>
<feature type="transmembrane region" description="Helical" evidence="1">
    <location>
        <begin position="246"/>
        <end position="265"/>
    </location>
</feature>
<feature type="transmembrane region" description="Helical" evidence="1">
    <location>
        <begin position="37"/>
        <end position="59"/>
    </location>
</feature>
<keyword evidence="1" id="KW-0812">Transmembrane</keyword>
<keyword evidence="1" id="KW-1133">Transmembrane helix</keyword>
<proteinExistence type="predicted"/>
<feature type="transmembrane region" description="Helical" evidence="1">
    <location>
        <begin position="113"/>
        <end position="139"/>
    </location>
</feature>
<evidence type="ECO:0000313" key="2">
    <source>
        <dbReference type="EMBL" id="RLV56978.1"/>
    </source>
</evidence>
<gene>
    <name evidence="2" type="ORF">D9V41_04245</name>
</gene>
<evidence type="ECO:0000313" key="3">
    <source>
        <dbReference type="Proteomes" id="UP000282515"/>
    </source>
</evidence>